<dbReference type="Proteomes" id="UP001197875">
    <property type="component" value="Unassembled WGS sequence"/>
</dbReference>
<accession>A0AAE3DVC6</accession>
<sequence>MSNRYILTSILVMAVVTYLIRMLPMAIFRKKIKNRFIQSFLSYVPYSVLAAMTFPAIFSATGTLPSACAGTVMAVGLAYFDQGILKVAVGASAAVFLVQLFGL</sequence>
<organism evidence="2 3">
    <name type="scientific">Fusicatenibacter faecihominis</name>
    <dbReference type="NCBI Taxonomy" id="2881276"/>
    <lineage>
        <taxon>Bacteria</taxon>
        <taxon>Bacillati</taxon>
        <taxon>Bacillota</taxon>
        <taxon>Clostridia</taxon>
        <taxon>Lachnospirales</taxon>
        <taxon>Lachnospiraceae</taxon>
        <taxon>Fusicatenibacter</taxon>
    </lineage>
</organism>
<protein>
    <submittedName>
        <fullName evidence="2">AzlD domain-containing protein</fullName>
    </submittedName>
</protein>
<evidence type="ECO:0000313" key="2">
    <source>
        <dbReference type="EMBL" id="MCC2191139.1"/>
    </source>
</evidence>
<reference evidence="2 3" key="1">
    <citation type="submission" date="2021-10" db="EMBL/GenBank/DDBJ databases">
        <title>Anaerobic single-cell dispensing facilitates the cultivation of human gut bacteria.</title>
        <authorList>
            <person name="Afrizal A."/>
        </authorList>
    </citation>
    <scope>NUCLEOTIDE SEQUENCE [LARGE SCALE GENOMIC DNA]</scope>
    <source>
        <strain evidence="2 3">CLA-AA-H277</strain>
    </source>
</reference>
<keyword evidence="1" id="KW-0472">Membrane</keyword>
<keyword evidence="1" id="KW-1133">Transmembrane helix</keyword>
<evidence type="ECO:0000313" key="3">
    <source>
        <dbReference type="Proteomes" id="UP001197875"/>
    </source>
</evidence>
<gene>
    <name evidence="2" type="ORF">LKD71_15285</name>
</gene>
<dbReference type="Pfam" id="PF05437">
    <property type="entry name" value="AzlD"/>
    <property type="match status" value="1"/>
</dbReference>
<evidence type="ECO:0000256" key="1">
    <source>
        <dbReference type="SAM" id="Phobius"/>
    </source>
</evidence>
<keyword evidence="1" id="KW-0812">Transmembrane</keyword>
<name>A0AAE3DVC6_9FIRM</name>
<dbReference type="AlphaFoldDB" id="A0AAE3DVC6"/>
<dbReference type="EMBL" id="JAJEPR010000039">
    <property type="protein sequence ID" value="MCC2191139.1"/>
    <property type="molecule type" value="Genomic_DNA"/>
</dbReference>
<feature type="transmembrane region" description="Helical" evidence="1">
    <location>
        <begin position="40"/>
        <end position="64"/>
    </location>
</feature>
<keyword evidence="3" id="KW-1185">Reference proteome</keyword>
<dbReference type="InterPro" id="IPR008407">
    <property type="entry name" value="Brnchd-chn_aa_trnsp_AzlD"/>
</dbReference>
<proteinExistence type="predicted"/>
<dbReference type="RefSeq" id="WP_227616108.1">
    <property type="nucleotide sequence ID" value="NZ_JAJEPR010000039.1"/>
</dbReference>
<comment type="caution">
    <text evidence="2">The sequence shown here is derived from an EMBL/GenBank/DDBJ whole genome shotgun (WGS) entry which is preliminary data.</text>
</comment>
<feature type="transmembrane region" description="Helical" evidence="1">
    <location>
        <begin position="6"/>
        <end position="28"/>
    </location>
</feature>
<feature type="transmembrane region" description="Helical" evidence="1">
    <location>
        <begin position="84"/>
        <end position="102"/>
    </location>
</feature>